<dbReference type="Proteomes" id="UP000287188">
    <property type="component" value="Unassembled WGS sequence"/>
</dbReference>
<evidence type="ECO:0000313" key="2">
    <source>
        <dbReference type="Proteomes" id="UP000287188"/>
    </source>
</evidence>
<proteinExistence type="predicted"/>
<organism evidence="1 2">
    <name type="scientific">Dictyobacter kobayashii</name>
    <dbReference type="NCBI Taxonomy" id="2014872"/>
    <lineage>
        <taxon>Bacteria</taxon>
        <taxon>Bacillati</taxon>
        <taxon>Chloroflexota</taxon>
        <taxon>Ktedonobacteria</taxon>
        <taxon>Ktedonobacterales</taxon>
        <taxon>Dictyobacteraceae</taxon>
        <taxon>Dictyobacter</taxon>
    </lineage>
</organism>
<protein>
    <recommendedName>
        <fullName evidence="3">Tetrapyrrole methylase domain-containing protein</fullName>
    </recommendedName>
</protein>
<dbReference type="InterPro" id="IPR014776">
    <property type="entry name" value="4pyrrole_Mease_sub2"/>
</dbReference>
<gene>
    <name evidence="1" type="ORF">KDK_36500</name>
</gene>
<comment type="caution">
    <text evidence="1">The sequence shown here is derived from an EMBL/GenBank/DDBJ whole genome shotgun (WGS) entry which is preliminary data.</text>
</comment>
<evidence type="ECO:0008006" key="3">
    <source>
        <dbReference type="Google" id="ProtNLM"/>
    </source>
</evidence>
<dbReference type="Gene3D" id="3.30.950.10">
    <property type="entry name" value="Methyltransferase, Cobalt-precorrin-4 Transmethylase, Domain 2"/>
    <property type="match status" value="1"/>
</dbReference>
<keyword evidence="2" id="KW-1185">Reference proteome</keyword>
<dbReference type="AlphaFoldDB" id="A0A402ALG7"/>
<accession>A0A402ALG7</accession>
<dbReference type="GO" id="GO:0008168">
    <property type="term" value="F:methyltransferase activity"/>
    <property type="evidence" value="ECO:0007669"/>
    <property type="project" value="InterPro"/>
</dbReference>
<dbReference type="EMBL" id="BIFS01000001">
    <property type="protein sequence ID" value="GCE19850.1"/>
    <property type="molecule type" value="Genomic_DNA"/>
</dbReference>
<name>A0A402ALG7_9CHLR</name>
<sequence>MVTAPVAEIAERAAEAELDAPALTIIGSVVSVGEALAWYQQAHSSQEAE</sequence>
<evidence type="ECO:0000313" key="1">
    <source>
        <dbReference type="EMBL" id="GCE19850.1"/>
    </source>
</evidence>
<reference evidence="2" key="1">
    <citation type="submission" date="2018-12" db="EMBL/GenBank/DDBJ databases">
        <title>Tengunoibacter tsumagoiensis gen. nov., sp. nov., Dictyobacter kobayashii sp. nov., D. alpinus sp. nov., and D. joshuensis sp. nov. and description of Dictyobacteraceae fam. nov. within the order Ktedonobacterales isolated from Tengu-no-mugimeshi.</title>
        <authorList>
            <person name="Wang C.M."/>
            <person name="Zheng Y."/>
            <person name="Sakai Y."/>
            <person name="Toyoda A."/>
            <person name="Minakuchi Y."/>
            <person name="Abe K."/>
            <person name="Yokota A."/>
            <person name="Yabe S."/>
        </authorList>
    </citation>
    <scope>NUCLEOTIDE SEQUENCE [LARGE SCALE GENOMIC DNA]</scope>
    <source>
        <strain evidence="2">Uno11</strain>
    </source>
</reference>